<keyword evidence="3" id="KW-1185">Reference proteome</keyword>
<dbReference type="AlphaFoldDB" id="A0ABD1XJV9"/>
<evidence type="ECO:0000313" key="3">
    <source>
        <dbReference type="Proteomes" id="UP001605036"/>
    </source>
</evidence>
<comment type="caution">
    <text evidence="2">The sequence shown here is derived from an EMBL/GenBank/DDBJ whole genome shotgun (WGS) entry which is preliminary data.</text>
</comment>
<dbReference type="EMBL" id="JBHFFA010000008">
    <property type="protein sequence ID" value="KAL2609229.1"/>
    <property type="molecule type" value="Genomic_DNA"/>
</dbReference>
<evidence type="ECO:0000313" key="2">
    <source>
        <dbReference type="EMBL" id="KAL2609229.1"/>
    </source>
</evidence>
<reference evidence="2 3" key="1">
    <citation type="submission" date="2024-09" db="EMBL/GenBank/DDBJ databases">
        <title>Chromosome-scale assembly of Riccia fluitans.</title>
        <authorList>
            <person name="Paukszto L."/>
            <person name="Sawicki J."/>
            <person name="Karawczyk K."/>
            <person name="Piernik-Szablinska J."/>
            <person name="Szczecinska M."/>
            <person name="Mazdziarz M."/>
        </authorList>
    </citation>
    <scope>NUCLEOTIDE SEQUENCE [LARGE SCALE GENOMIC DNA]</scope>
    <source>
        <strain evidence="2">Rf_01</strain>
        <tissue evidence="2">Aerial parts of the thallus</tissue>
    </source>
</reference>
<organism evidence="2 3">
    <name type="scientific">Riccia fluitans</name>
    <dbReference type="NCBI Taxonomy" id="41844"/>
    <lineage>
        <taxon>Eukaryota</taxon>
        <taxon>Viridiplantae</taxon>
        <taxon>Streptophyta</taxon>
        <taxon>Embryophyta</taxon>
        <taxon>Marchantiophyta</taxon>
        <taxon>Marchantiopsida</taxon>
        <taxon>Marchantiidae</taxon>
        <taxon>Marchantiales</taxon>
        <taxon>Ricciaceae</taxon>
        <taxon>Riccia</taxon>
    </lineage>
</organism>
<name>A0ABD1XJV9_9MARC</name>
<dbReference type="Proteomes" id="UP001605036">
    <property type="component" value="Unassembled WGS sequence"/>
</dbReference>
<keyword evidence="1" id="KW-0812">Transmembrane</keyword>
<keyword evidence="1" id="KW-0472">Membrane</keyword>
<keyword evidence="1" id="KW-1133">Transmembrane helix</keyword>
<accession>A0ABD1XJV9</accession>
<feature type="transmembrane region" description="Helical" evidence="1">
    <location>
        <begin position="56"/>
        <end position="76"/>
    </location>
</feature>
<protein>
    <submittedName>
        <fullName evidence="2">Uncharacterized protein</fullName>
    </submittedName>
</protein>
<sequence>MPSPALLAAYGDFDRALLGILEALLGTSSFASTEGCLAMRQVSLPQSLGGLGLPSMVHLAASAFLSSGALVAFALLTRFQWNDQSYLMQEIAQVETGQFPF</sequence>
<proteinExistence type="predicted"/>
<evidence type="ECO:0000256" key="1">
    <source>
        <dbReference type="SAM" id="Phobius"/>
    </source>
</evidence>
<gene>
    <name evidence="2" type="ORF">R1flu_027802</name>
</gene>